<keyword evidence="4" id="KW-0804">Transcription</keyword>
<dbReference type="InterPro" id="IPR011008">
    <property type="entry name" value="Dimeric_a/b-barrel"/>
</dbReference>
<evidence type="ECO:0000259" key="5">
    <source>
        <dbReference type="PROSITE" id="PS50956"/>
    </source>
</evidence>
<keyword evidence="7" id="KW-1185">Reference proteome</keyword>
<dbReference type="SUPFAM" id="SSF54909">
    <property type="entry name" value="Dimeric alpha+beta barrel"/>
    <property type="match status" value="1"/>
</dbReference>
<evidence type="ECO:0000256" key="1">
    <source>
        <dbReference type="ARBA" id="ARBA00023015"/>
    </source>
</evidence>
<dbReference type="EMBL" id="VITW01000011">
    <property type="protein sequence ID" value="TWB68449.1"/>
    <property type="molecule type" value="Genomic_DNA"/>
</dbReference>
<dbReference type="InterPro" id="IPR000485">
    <property type="entry name" value="AsnC-type_HTH_dom"/>
</dbReference>
<dbReference type="GO" id="GO:0043200">
    <property type="term" value="P:response to amino acid"/>
    <property type="evidence" value="ECO:0007669"/>
    <property type="project" value="TreeGrafter"/>
</dbReference>
<dbReference type="InterPro" id="IPR011991">
    <property type="entry name" value="ArsR-like_HTH"/>
</dbReference>
<dbReference type="PROSITE" id="PS50956">
    <property type="entry name" value="HTH_ASNC_2"/>
    <property type="match status" value="1"/>
</dbReference>
<dbReference type="STRING" id="1399419.A5906_09920"/>
<dbReference type="InterPro" id="IPR036390">
    <property type="entry name" value="WH_DNA-bd_sf"/>
</dbReference>
<proteinExistence type="predicted"/>
<keyword evidence="2" id="KW-0238">DNA-binding</keyword>
<dbReference type="InterPro" id="IPR019885">
    <property type="entry name" value="Tscrpt_reg_HTH_AsnC-type_CS"/>
</dbReference>
<dbReference type="Pfam" id="PF01037">
    <property type="entry name" value="AsnC_trans_reg"/>
    <property type="match status" value="1"/>
</dbReference>
<dbReference type="AlphaFoldDB" id="A0A560JD78"/>
<organism evidence="6 7">
    <name type="scientific">Bradyrhizobium sacchari</name>
    <dbReference type="NCBI Taxonomy" id="1399419"/>
    <lineage>
        <taxon>Bacteria</taxon>
        <taxon>Pseudomonadati</taxon>
        <taxon>Pseudomonadota</taxon>
        <taxon>Alphaproteobacteria</taxon>
        <taxon>Hyphomicrobiales</taxon>
        <taxon>Nitrobacteraceae</taxon>
        <taxon>Bradyrhizobium</taxon>
    </lineage>
</organism>
<dbReference type="PRINTS" id="PR00033">
    <property type="entry name" value="HTHASNC"/>
</dbReference>
<accession>A0A560JD78</accession>
<dbReference type="GO" id="GO:0006355">
    <property type="term" value="P:regulation of DNA-templated transcription"/>
    <property type="evidence" value="ECO:0007669"/>
    <property type="project" value="UniProtKB-ARBA"/>
</dbReference>
<gene>
    <name evidence="6" type="ORF">FBZ95_1116</name>
</gene>
<dbReference type="SMART" id="SM00344">
    <property type="entry name" value="HTH_ASNC"/>
    <property type="match status" value="1"/>
</dbReference>
<evidence type="ECO:0000313" key="6">
    <source>
        <dbReference type="EMBL" id="TWB68449.1"/>
    </source>
</evidence>
<evidence type="ECO:0000256" key="3">
    <source>
        <dbReference type="ARBA" id="ARBA00023159"/>
    </source>
</evidence>
<dbReference type="GO" id="GO:0005829">
    <property type="term" value="C:cytosol"/>
    <property type="evidence" value="ECO:0007669"/>
    <property type="project" value="TreeGrafter"/>
</dbReference>
<keyword evidence="3" id="KW-0010">Activator</keyword>
<dbReference type="InterPro" id="IPR019887">
    <property type="entry name" value="Tscrpt_reg_AsnC/Lrp_C"/>
</dbReference>
<keyword evidence="1" id="KW-0805">Transcription regulation</keyword>
<feature type="domain" description="HTH asnC-type" evidence="5">
    <location>
        <begin position="14"/>
        <end position="75"/>
    </location>
</feature>
<name>A0A560JD78_9BRAD</name>
<dbReference type="Gene3D" id="1.10.10.10">
    <property type="entry name" value="Winged helix-like DNA-binding domain superfamily/Winged helix DNA-binding domain"/>
    <property type="match status" value="1"/>
</dbReference>
<reference evidence="6 7" key="1">
    <citation type="submission" date="2019-06" db="EMBL/GenBank/DDBJ databases">
        <title>Genomic Encyclopedia of Type Strains, Phase IV (KMG-V): Genome sequencing to study the core and pangenomes of soil and plant-associated prokaryotes.</title>
        <authorList>
            <person name="Whitman W."/>
        </authorList>
    </citation>
    <scope>NUCLEOTIDE SEQUENCE [LARGE SCALE GENOMIC DNA]</scope>
    <source>
        <strain evidence="6 7">BR 10556</strain>
    </source>
</reference>
<dbReference type="InterPro" id="IPR019888">
    <property type="entry name" value="Tscrpt_reg_AsnC-like"/>
</dbReference>
<comment type="caution">
    <text evidence="6">The sequence shown here is derived from an EMBL/GenBank/DDBJ whole genome shotgun (WGS) entry which is preliminary data.</text>
</comment>
<dbReference type="Gene3D" id="3.30.70.920">
    <property type="match status" value="1"/>
</dbReference>
<protein>
    <submittedName>
        <fullName evidence="6">AsnC family transcriptional regulator</fullName>
    </submittedName>
</protein>
<dbReference type="PANTHER" id="PTHR30154:SF0">
    <property type="entry name" value="LEUCINE-RESPONSIVE REGULATORY PROTEIN"/>
    <property type="match status" value="1"/>
</dbReference>
<dbReference type="GO" id="GO:0043565">
    <property type="term" value="F:sequence-specific DNA binding"/>
    <property type="evidence" value="ECO:0007669"/>
    <property type="project" value="InterPro"/>
</dbReference>
<dbReference type="Proteomes" id="UP000315914">
    <property type="component" value="Unassembled WGS sequence"/>
</dbReference>
<dbReference type="InterPro" id="IPR036388">
    <property type="entry name" value="WH-like_DNA-bd_sf"/>
</dbReference>
<dbReference type="PROSITE" id="PS00519">
    <property type="entry name" value="HTH_ASNC_1"/>
    <property type="match status" value="1"/>
</dbReference>
<sequence>MKIGRHLALQDMELDRIDRKILSILQEDGRIANVELAERIGLSPTSIGERLKRLQREGFVEGYGARLNPHRLGLGLLVFVEVLLDKTTPDNFERFARAVKLAPEVLECHMVAGGFDYLVKARLADMTAYRRFLGETLLSMPGVRETRTYAVMEEIKRDAPLPVG</sequence>
<evidence type="ECO:0000256" key="4">
    <source>
        <dbReference type="ARBA" id="ARBA00023163"/>
    </source>
</evidence>
<dbReference type="Pfam" id="PF13412">
    <property type="entry name" value="HTH_24"/>
    <property type="match status" value="1"/>
</dbReference>
<evidence type="ECO:0000256" key="2">
    <source>
        <dbReference type="ARBA" id="ARBA00023125"/>
    </source>
</evidence>
<dbReference type="PANTHER" id="PTHR30154">
    <property type="entry name" value="LEUCINE-RESPONSIVE REGULATORY PROTEIN"/>
    <property type="match status" value="1"/>
</dbReference>
<evidence type="ECO:0000313" key="7">
    <source>
        <dbReference type="Proteomes" id="UP000315914"/>
    </source>
</evidence>
<dbReference type="CDD" id="cd00090">
    <property type="entry name" value="HTH_ARSR"/>
    <property type="match status" value="1"/>
</dbReference>
<dbReference type="SUPFAM" id="SSF46785">
    <property type="entry name" value="Winged helix' DNA-binding domain"/>
    <property type="match status" value="1"/>
</dbReference>